<dbReference type="PANTHER" id="PTHR18934">
    <property type="entry name" value="ATP-DEPENDENT RNA HELICASE"/>
    <property type="match status" value="1"/>
</dbReference>
<evidence type="ECO:0000313" key="6">
    <source>
        <dbReference type="Proteomes" id="UP000758603"/>
    </source>
</evidence>
<dbReference type="Proteomes" id="UP000758603">
    <property type="component" value="Unassembled WGS sequence"/>
</dbReference>
<dbReference type="GeneID" id="70132331"/>
<reference evidence="5" key="1">
    <citation type="journal article" date="2021" name="Nat. Commun.">
        <title>Genetic determinants of endophytism in the Arabidopsis root mycobiome.</title>
        <authorList>
            <person name="Mesny F."/>
            <person name="Miyauchi S."/>
            <person name="Thiergart T."/>
            <person name="Pickel B."/>
            <person name="Atanasova L."/>
            <person name="Karlsson M."/>
            <person name="Huettel B."/>
            <person name="Barry K.W."/>
            <person name="Haridas S."/>
            <person name="Chen C."/>
            <person name="Bauer D."/>
            <person name="Andreopoulos W."/>
            <person name="Pangilinan J."/>
            <person name="LaButti K."/>
            <person name="Riley R."/>
            <person name="Lipzen A."/>
            <person name="Clum A."/>
            <person name="Drula E."/>
            <person name="Henrissat B."/>
            <person name="Kohler A."/>
            <person name="Grigoriev I.V."/>
            <person name="Martin F.M."/>
            <person name="Hacquard S."/>
        </authorList>
    </citation>
    <scope>NUCLEOTIDE SEQUENCE</scope>
    <source>
        <strain evidence="5">MPI-SDFR-AT-0073</strain>
    </source>
</reference>
<gene>
    <name evidence="5" type="ORF">BKA67DRAFT_574629</name>
</gene>
<dbReference type="PANTHER" id="PTHR18934:SF257">
    <property type="entry name" value="ATP-DEPENDENT RNA HELICASE DHX30"/>
    <property type="match status" value="1"/>
</dbReference>
<feature type="region of interest" description="Disordered" evidence="3">
    <location>
        <begin position="50"/>
        <end position="73"/>
    </location>
</feature>
<feature type="region of interest" description="Disordered" evidence="3">
    <location>
        <begin position="1453"/>
        <end position="1472"/>
    </location>
</feature>
<keyword evidence="2" id="KW-0547">Nucleotide-binding</keyword>
<dbReference type="Gene3D" id="1.20.120.1080">
    <property type="match status" value="1"/>
</dbReference>
<evidence type="ECO:0000259" key="4">
    <source>
        <dbReference type="SMART" id="SM00847"/>
    </source>
</evidence>
<evidence type="ECO:0000256" key="1">
    <source>
        <dbReference type="ARBA" id="ARBA00022801"/>
    </source>
</evidence>
<dbReference type="GO" id="GO:0002151">
    <property type="term" value="F:G-quadruplex RNA binding"/>
    <property type="evidence" value="ECO:0007669"/>
    <property type="project" value="TreeGrafter"/>
</dbReference>
<keyword evidence="2" id="KW-0067">ATP-binding</keyword>
<dbReference type="GO" id="GO:0003678">
    <property type="term" value="F:DNA helicase activity"/>
    <property type="evidence" value="ECO:0007669"/>
    <property type="project" value="TreeGrafter"/>
</dbReference>
<keyword evidence="2" id="KW-0347">Helicase</keyword>
<feature type="compositionally biased region" description="Basic and acidic residues" evidence="3">
    <location>
        <begin position="539"/>
        <end position="548"/>
    </location>
</feature>
<feature type="region of interest" description="Disordered" evidence="3">
    <location>
        <begin position="1410"/>
        <end position="1430"/>
    </location>
</feature>
<keyword evidence="6" id="KW-1185">Reference proteome</keyword>
<dbReference type="GO" id="GO:0005737">
    <property type="term" value="C:cytoplasm"/>
    <property type="evidence" value="ECO:0007669"/>
    <property type="project" value="TreeGrafter"/>
</dbReference>
<comment type="caution">
    <text evidence="5">The sequence shown here is derived from an EMBL/GenBank/DDBJ whole genome shotgun (WGS) entry which is preliminary data.</text>
</comment>
<dbReference type="InterPro" id="IPR027417">
    <property type="entry name" value="P-loop_NTPase"/>
</dbReference>
<sequence length="1489" mass="165924">MMLQFRPVGRLFGHLFSFGHQQRSFQSVQKLLQHRVCDTDADHHSNAQSIAGAPWANNGDNPAQTIGGLGSVKPTTCVEGQKPSGADENTSTSRTAGETLQLFIKTAYKTSFKSKHVERAYARLSRDIPAAAQAIAGLKPKSQRRSIEILCDLCNDVKTWPTLQVALEMFTSGSWYDVLGGLHTSRVVKDIQYYHLTTPLPFHEFPSDYWVDLEPDHFVRYVARYVVTNATIHSELSSIYRDMDTTQECKETSMLHQCRTTMEVGDRTYRGFGEGQSASKAEQAASLDVISQIYCSGQLRRWFYPETPSSNLDYDGELLLRRPGCIVYDCAAYLGLTPRFEHSIIKTLQSGQEISLYRVSIKLDELSLERTAVSERGWAFAETLAASSINQVLMERARTPNFLLSSRKKRNITLNTQNAKDFILHYLYSKEIPSLGTHGGWSRLFPGLKSGATVINGQTVGEKVWLYSDRKDVEACAYLTAATEITNYDPEFLQELPNTYLDLNSVFKENKFKYLKSRESTFLDDKDYPVSYDGQSHGRKQEETHDGNVDGASSVKAGATTTASDTCPRLTQVGLNVDCSSLQLMQKPLPHSKCTGPSWKAGASQKVYQDTVRSQTIRLSPLSEKAQLDRNLQLMSYQLNLYTNPMRQSLRVRKESLPISRYAERLVDIISKHQVSFVKAPTGSGKTTQVPQIILENAITEGKGSSCNVICVQPQPALHVPVIARRVAFERGEELGQTVGYYVRDDDRRPQYGGSISYYSAMVLLEQLRDDPASIFDTASHIIIDGNDIYGRDTFTDLLLIVLKNTLHKRCDQGMNLPKIIVMGEIFNTDTFTKYFYGEANKPNACGILDIPSQPAPVTETYLDKTLAQLRRSYGSQFDALLFHDKGFKKLMELDFAASHLKGPAEIRIAAESQVQLQGWQSFDEGCVSASLVAATIAHICITTRNGAILVWLPRSAPIPKILGILRRREGVFGTNFINKSKFQFDVFDSSQMRTPEGMKAPPVQPGCRRIILMTKPAKQSMVHDAKHIVDCGLKWQSQYDERISTNRLQTVWISKSAARQRVCCIGNIQNGSYYGLFSEERHRLMRDYELPEVLRVDLQHTCLLVKAQGMKGKIRELLAAAIEPPAPEAVNDTIGHLVAIEALTADEELTALGSILATLSFSPAEGKLVLLGIIFKCLDPILTMCAATRETKFFRYPLGQVGSADTVRVSYARGHDSDQLAVLEAFNDLWRLNDGSEMGNLAIHDQAARRYLHDDVFFRMMKTKTSIYQDLEKAGLVPLSDDVSGLTIGGPSLNRNSNSEALIKALLLASLNSRLAFNVPLWKNSLRIRGSPSLVEMDRDSVNYPSSKFPKGTLFVYRRLVRSVTSDITTVESTTKIDALAAVLFGGSVESEGGTQNIRKDGWLQFNVKKNDSPGGPAPTGQSRESSDATKTILDFKARLDEMIQDAYQSLARASDTESLDRPVGLPEDPAREALVERVVELLSSRQV</sequence>
<keyword evidence="1" id="KW-0378">Hydrolase</keyword>
<dbReference type="RefSeq" id="XP_045954881.1">
    <property type="nucleotide sequence ID" value="XM_046103439.1"/>
</dbReference>
<protein>
    <recommendedName>
        <fullName evidence="4">Helicase-associated domain-containing protein</fullName>
    </recommendedName>
</protein>
<feature type="region of interest" description="Disordered" evidence="3">
    <location>
        <begin position="532"/>
        <end position="561"/>
    </location>
</feature>
<evidence type="ECO:0000256" key="3">
    <source>
        <dbReference type="SAM" id="MobiDB-lite"/>
    </source>
</evidence>
<dbReference type="GO" id="GO:0003724">
    <property type="term" value="F:RNA helicase activity"/>
    <property type="evidence" value="ECO:0007669"/>
    <property type="project" value="TreeGrafter"/>
</dbReference>
<dbReference type="SMART" id="SM00847">
    <property type="entry name" value="HA2"/>
    <property type="match status" value="1"/>
</dbReference>
<accession>A0A9P8UED0</accession>
<proteinExistence type="predicted"/>
<evidence type="ECO:0000256" key="2">
    <source>
        <dbReference type="ARBA" id="ARBA00022806"/>
    </source>
</evidence>
<evidence type="ECO:0000313" key="5">
    <source>
        <dbReference type="EMBL" id="KAH6648374.1"/>
    </source>
</evidence>
<dbReference type="GO" id="GO:0016787">
    <property type="term" value="F:hydrolase activity"/>
    <property type="evidence" value="ECO:0007669"/>
    <property type="project" value="UniProtKB-KW"/>
</dbReference>
<name>A0A9P8UED0_9PEZI</name>
<dbReference type="OrthoDB" id="5600252at2759"/>
<organism evidence="5 6">
    <name type="scientific">Truncatella angustata</name>
    <dbReference type="NCBI Taxonomy" id="152316"/>
    <lineage>
        <taxon>Eukaryota</taxon>
        <taxon>Fungi</taxon>
        <taxon>Dikarya</taxon>
        <taxon>Ascomycota</taxon>
        <taxon>Pezizomycotina</taxon>
        <taxon>Sordariomycetes</taxon>
        <taxon>Xylariomycetidae</taxon>
        <taxon>Amphisphaeriales</taxon>
        <taxon>Sporocadaceae</taxon>
        <taxon>Truncatella</taxon>
    </lineage>
</organism>
<dbReference type="SUPFAM" id="SSF52540">
    <property type="entry name" value="P-loop containing nucleoside triphosphate hydrolases"/>
    <property type="match status" value="1"/>
</dbReference>
<feature type="domain" description="Helicase-associated" evidence="4">
    <location>
        <begin position="1133"/>
        <end position="1224"/>
    </location>
</feature>
<dbReference type="EMBL" id="JAGPXC010000007">
    <property type="protein sequence ID" value="KAH6648374.1"/>
    <property type="molecule type" value="Genomic_DNA"/>
</dbReference>
<dbReference type="GO" id="GO:0005634">
    <property type="term" value="C:nucleus"/>
    <property type="evidence" value="ECO:0007669"/>
    <property type="project" value="TreeGrafter"/>
</dbReference>
<dbReference type="Gene3D" id="3.40.50.300">
    <property type="entry name" value="P-loop containing nucleotide triphosphate hydrolases"/>
    <property type="match status" value="2"/>
</dbReference>
<dbReference type="InterPro" id="IPR007502">
    <property type="entry name" value="Helicase-assoc_dom"/>
</dbReference>